<gene>
    <name evidence="1" type="ORF">FYJ37_09530</name>
</gene>
<dbReference type="NCBIfam" id="TIGR00099">
    <property type="entry name" value="Cof-subfamily"/>
    <property type="match status" value="1"/>
</dbReference>
<dbReference type="NCBIfam" id="TIGR01484">
    <property type="entry name" value="HAD-SF-IIB"/>
    <property type="match status" value="1"/>
</dbReference>
<dbReference type="GeneID" id="62695183"/>
<reference evidence="1 2" key="1">
    <citation type="submission" date="2019-08" db="EMBL/GenBank/DDBJ databases">
        <title>In-depth cultivation of the pig gut microbiome towards novel bacterial diversity and tailored functional studies.</title>
        <authorList>
            <person name="Wylensek D."/>
            <person name="Hitch T.C.A."/>
            <person name="Clavel T."/>
        </authorList>
    </citation>
    <scope>NUCLEOTIDE SEQUENCE [LARGE SCALE GENOMIC DNA]</scope>
    <source>
        <strain evidence="1 2">BL-389-WT-3D</strain>
    </source>
</reference>
<dbReference type="InterPro" id="IPR036412">
    <property type="entry name" value="HAD-like_sf"/>
</dbReference>
<dbReference type="PANTHER" id="PTHR10000">
    <property type="entry name" value="PHOSPHOSERINE PHOSPHATASE"/>
    <property type="match status" value="1"/>
</dbReference>
<dbReference type="GO" id="GO:0000287">
    <property type="term" value="F:magnesium ion binding"/>
    <property type="evidence" value="ECO:0007669"/>
    <property type="project" value="TreeGrafter"/>
</dbReference>
<dbReference type="Gene3D" id="3.40.50.1000">
    <property type="entry name" value="HAD superfamily/HAD-like"/>
    <property type="match status" value="1"/>
</dbReference>
<evidence type="ECO:0000313" key="2">
    <source>
        <dbReference type="Proteomes" id="UP000462363"/>
    </source>
</evidence>
<evidence type="ECO:0000313" key="1">
    <source>
        <dbReference type="EMBL" id="MSS40589.1"/>
    </source>
</evidence>
<dbReference type="Pfam" id="PF08282">
    <property type="entry name" value="Hydrolase_3"/>
    <property type="match status" value="1"/>
</dbReference>
<dbReference type="InterPro" id="IPR006379">
    <property type="entry name" value="HAD-SF_hydro_IIB"/>
</dbReference>
<dbReference type="EMBL" id="VUMB01000017">
    <property type="protein sequence ID" value="MSS40589.1"/>
    <property type="molecule type" value="Genomic_DNA"/>
</dbReference>
<dbReference type="GO" id="GO:0016791">
    <property type="term" value="F:phosphatase activity"/>
    <property type="evidence" value="ECO:0007669"/>
    <property type="project" value="UniProtKB-ARBA"/>
</dbReference>
<dbReference type="SUPFAM" id="SSF56784">
    <property type="entry name" value="HAD-like"/>
    <property type="match status" value="1"/>
</dbReference>
<keyword evidence="1" id="KW-0378">Hydrolase</keyword>
<comment type="caution">
    <text evidence="1">The sequence shown here is derived from an EMBL/GenBank/DDBJ whole genome shotgun (WGS) entry which is preliminary data.</text>
</comment>
<name>A0A844FCB0_CLOSV</name>
<dbReference type="GO" id="GO:0005829">
    <property type="term" value="C:cytosol"/>
    <property type="evidence" value="ECO:0007669"/>
    <property type="project" value="TreeGrafter"/>
</dbReference>
<dbReference type="RefSeq" id="WP_004606580.1">
    <property type="nucleotide sequence ID" value="NZ_AP024846.1"/>
</dbReference>
<dbReference type="PANTHER" id="PTHR10000:SF25">
    <property type="entry name" value="PHOSPHATASE YKRA-RELATED"/>
    <property type="match status" value="1"/>
</dbReference>
<accession>A0A844FCB0</accession>
<dbReference type="InterPro" id="IPR000150">
    <property type="entry name" value="Cof"/>
</dbReference>
<dbReference type="Proteomes" id="UP000462363">
    <property type="component" value="Unassembled WGS sequence"/>
</dbReference>
<dbReference type="PROSITE" id="PS01229">
    <property type="entry name" value="COF_2"/>
    <property type="match status" value="1"/>
</dbReference>
<proteinExistence type="predicted"/>
<dbReference type="InterPro" id="IPR023214">
    <property type="entry name" value="HAD_sf"/>
</dbReference>
<dbReference type="AlphaFoldDB" id="A0A844FCB0"/>
<organism evidence="1 2">
    <name type="scientific">Clostridium scindens (strain JCM 10418 / VPI 12708)</name>
    <dbReference type="NCBI Taxonomy" id="29347"/>
    <lineage>
        <taxon>Bacteria</taxon>
        <taxon>Bacillati</taxon>
        <taxon>Bacillota</taxon>
        <taxon>Clostridia</taxon>
        <taxon>Lachnospirales</taxon>
        <taxon>Lachnospiraceae</taxon>
    </lineage>
</organism>
<protein>
    <submittedName>
        <fullName evidence="1">Cof-type HAD-IIB family hydrolase</fullName>
    </submittedName>
</protein>
<sequence>MGKIVFLNIDGTIRDFDGIIPDSAIKAIHMARENGHKVCISTGRTYTRIDKEILDIGFDGIISSSGGYVEYEGECISHRYFTQLAYIELMNDLLLHQCVVEIETGRESYVLSQDMEAYLAIRERMYENPEVAKKGVKPPVPIDSVLDVPEVEKMVVFSNRMSGEDILAKWGYSFHIVNLSVPYEEKWAGEITPDYINKSEGIRQILLAGDYTREDSIAIGDNDNDLEMIRYAGIGVAMGNGTAKAREAADYIADSIDEDGLWKAFVHLGLIDEKK</sequence>
<dbReference type="Gene3D" id="3.30.1240.10">
    <property type="match status" value="1"/>
</dbReference>